<evidence type="ECO:0000313" key="14">
    <source>
        <dbReference type="RefSeq" id="XP_034237907.1"/>
    </source>
</evidence>
<organism evidence="17">
    <name type="scientific">Thrips palmi</name>
    <name type="common">Melon thrips</name>
    <dbReference type="NCBI Taxonomy" id="161013"/>
    <lineage>
        <taxon>Eukaryota</taxon>
        <taxon>Metazoa</taxon>
        <taxon>Ecdysozoa</taxon>
        <taxon>Arthropoda</taxon>
        <taxon>Hexapoda</taxon>
        <taxon>Insecta</taxon>
        <taxon>Pterygota</taxon>
        <taxon>Neoptera</taxon>
        <taxon>Paraneoptera</taxon>
        <taxon>Thysanoptera</taxon>
        <taxon>Terebrantia</taxon>
        <taxon>Thripoidea</taxon>
        <taxon>Thripidae</taxon>
        <taxon>Thrips</taxon>
    </lineage>
</organism>
<dbReference type="PANTHER" id="PTHR25462">
    <property type="entry name" value="BONUS, ISOFORM C-RELATED"/>
    <property type="match status" value="1"/>
</dbReference>
<dbReference type="SUPFAM" id="SSF52047">
    <property type="entry name" value="RNI-like"/>
    <property type="match status" value="1"/>
</dbReference>
<dbReference type="RefSeq" id="XP_034237901.1">
    <property type="nucleotide sequence ID" value="XM_034382010.1"/>
</dbReference>
<keyword evidence="1" id="KW-0479">Metal-binding</keyword>
<evidence type="ECO:0000313" key="17">
    <source>
        <dbReference type="RefSeq" id="XP_034237910.1"/>
    </source>
</evidence>
<dbReference type="GeneID" id="117643255"/>
<keyword evidence="2 4" id="KW-0863">Zinc-finger</keyword>
<accession>A0A6P8YLE6</accession>
<dbReference type="GO" id="GO:0061630">
    <property type="term" value="F:ubiquitin protein ligase activity"/>
    <property type="evidence" value="ECO:0007669"/>
    <property type="project" value="TreeGrafter"/>
</dbReference>
<dbReference type="Proteomes" id="UP000515158">
    <property type="component" value="Unplaced"/>
</dbReference>
<dbReference type="Pfam" id="PF14634">
    <property type="entry name" value="zf-RING_5"/>
    <property type="match status" value="1"/>
</dbReference>
<dbReference type="RefSeq" id="XP_034237910.1">
    <property type="nucleotide sequence ID" value="XM_034382019.1"/>
</dbReference>
<dbReference type="KEGG" id="tpal:117643255"/>
<name>A0A6P8YLE6_THRPL</name>
<reference evidence="8 9" key="1">
    <citation type="submission" date="2025-04" db="UniProtKB">
        <authorList>
            <consortium name="RefSeq"/>
        </authorList>
    </citation>
    <scope>IDENTIFICATION</scope>
    <source>
        <tissue evidence="8 9">Total insect</tissue>
    </source>
</reference>
<keyword evidence="5" id="KW-0175">Coiled coil</keyword>
<evidence type="ECO:0000313" key="11">
    <source>
        <dbReference type="RefSeq" id="XP_034237904.1"/>
    </source>
</evidence>
<evidence type="ECO:0000256" key="3">
    <source>
        <dbReference type="ARBA" id="ARBA00022833"/>
    </source>
</evidence>
<evidence type="ECO:0000256" key="4">
    <source>
        <dbReference type="PROSITE-ProRule" id="PRU00175"/>
    </source>
</evidence>
<evidence type="ECO:0000256" key="2">
    <source>
        <dbReference type="ARBA" id="ARBA00022771"/>
    </source>
</evidence>
<dbReference type="InterPro" id="IPR047153">
    <property type="entry name" value="TRIM45/56/19-like"/>
</dbReference>
<evidence type="ECO:0000313" key="19">
    <source>
        <dbReference type="RefSeq" id="XP_034237912.1"/>
    </source>
</evidence>
<dbReference type="RefSeq" id="XP_034237904.1">
    <property type="nucleotide sequence ID" value="XM_034382013.1"/>
</dbReference>
<keyword evidence="7" id="KW-1185">Reference proteome</keyword>
<dbReference type="RefSeq" id="XP_034237905.1">
    <property type="nucleotide sequence ID" value="XM_034382014.1"/>
</dbReference>
<dbReference type="RefSeq" id="XP_034237908.1">
    <property type="nucleotide sequence ID" value="XM_034382017.1"/>
</dbReference>
<dbReference type="PANTHER" id="PTHR25462:SF296">
    <property type="entry name" value="MEIOTIC P26, ISOFORM F"/>
    <property type="match status" value="1"/>
</dbReference>
<dbReference type="RefSeq" id="XP_034237909.1">
    <property type="nucleotide sequence ID" value="XM_034382018.1"/>
</dbReference>
<evidence type="ECO:0000313" key="9">
    <source>
        <dbReference type="RefSeq" id="XP_034237902.1"/>
    </source>
</evidence>
<evidence type="ECO:0000313" key="18">
    <source>
        <dbReference type="RefSeq" id="XP_034237911.1"/>
    </source>
</evidence>
<dbReference type="RefSeq" id="XP_034237906.1">
    <property type="nucleotide sequence ID" value="XM_034382015.1"/>
</dbReference>
<evidence type="ECO:0000256" key="5">
    <source>
        <dbReference type="SAM" id="Coils"/>
    </source>
</evidence>
<dbReference type="PROSITE" id="PS50089">
    <property type="entry name" value="ZF_RING_2"/>
    <property type="match status" value="1"/>
</dbReference>
<dbReference type="InterPro" id="IPR001841">
    <property type="entry name" value="Znf_RING"/>
</dbReference>
<dbReference type="RefSeq" id="XP_034237911.1">
    <property type="nucleotide sequence ID" value="XM_034382020.1"/>
</dbReference>
<dbReference type="RefSeq" id="XP_034237912.1">
    <property type="nucleotide sequence ID" value="XM_034382021.1"/>
</dbReference>
<dbReference type="InterPro" id="IPR013083">
    <property type="entry name" value="Znf_RING/FYVE/PHD"/>
</dbReference>
<proteinExistence type="predicted"/>
<evidence type="ECO:0000313" key="15">
    <source>
        <dbReference type="RefSeq" id="XP_034237908.1"/>
    </source>
</evidence>
<dbReference type="RefSeq" id="XP_034237907.1">
    <property type="nucleotide sequence ID" value="XM_034382016.1"/>
</dbReference>
<dbReference type="OrthoDB" id="2163411at2759"/>
<feature type="domain" description="RING-type" evidence="6">
    <location>
        <begin position="3"/>
        <end position="43"/>
    </location>
</feature>
<evidence type="ECO:0000313" key="10">
    <source>
        <dbReference type="RefSeq" id="XP_034237903.1"/>
    </source>
</evidence>
<evidence type="ECO:0000313" key="16">
    <source>
        <dbReference type="RefSeq" id="XP_034237909.1"/>
    </source>
</evidence>
<dbReference type="InterPro" id="IPR017907">
    <property type="entry name" value="Znf_RING_CS"/>
</dbReference>
<dbReference type="GO" id="GO:0008270">
    <property type="term" value="F:zinc ion binding"/>
    <property type="evidence" value="ECO:0007669"/>
    <property type="project" value="UniProtKB-KW"/>
</dbReference>
<dbReference type="Gene3D" id="3.30.40.10">
    <property type="entry name" value="Zinc/RING finger domain, C3HC4 (zinc finger)"/>
    <property type="match status" value="1"/>
</dbReference>
<evidence type="ECO:0000259" key="6">
    <source>
        <dbReference type="PROSITE" id="PS50089"/>
    </source>
</evidence>
<gene>
    <name evidence="8 9 10 11 12 13 14 15 16 17 18 19" type="primary">LOC117643255</name>
</gene>
<dbReference type="RefSeq" id="XP_034237903.1">
    <property type="nucleotide sequence ID" value="XM_034382012.1"/>
</dbReference>
<dbReference type="AlphaFoldDB" id="A0A6P8YLE6"/>
<evidence type="ECO:0000313" key="8">
    <source>
        <dbReference type="RefSeq" id="XP_034237901.1"/>
    </source>
</evidence>
<evidence type="ECO:0000256" key="1">
    <source>
        <dbReference type="ARBA" id="ARBA00022723"/>
    </source>
</evidence>
<protein>
    <submittedName>
        <fullName evidence="8 9">Uncharacterized protein LOC117643255</fullName>
    </submittedName>
</protein>
<dbReference type="SUPFAM" id="SSF57850">
    <property type="entry name" value="RING/U-box"/>
    <property type="match status" value="1"/>
</dbReference>
<dbReference type="PROSITE" id="PS00518">
    <property type="entry name" value="ZF_RING_1"/>
    <property type="match status" value="1"/>
</dbReference>
<evidence type="ECO:0000313" key="13">
    <source>
        <dbReference type="RefSeq" id="XP_034237906.1"/>
    </source>
</evidence>
<keyword evidence="3" id="KW-0862">Zinc</keyword>
<dbReference type="SMART" id="SM00184">
    <property type="entry name" value="RING"/>
    <property type="match status" value="1"/>
</dbReference>
<evidence type="ECO:0000313" key="7">
    <source>
        <dbReference type="Proteomes" id="UP000515158"/>
    </source>
</evidence>
<feature type="coiled-coil region" evidence="5">
    <location>
        <begin position="122"/>
        <end position="166"/>
    </location>
</feature>
<dbReference type="RefSeq" id="XP_034237902.1">
    <property type="nucleotide sequence ID" value="XM_034382011.1"/>
</dbReference>
<evidence type="ECO:0000313" key="12">
    <source>
        <dbReference type="RefSeq" id="XP_034237905.1"/>
    </source>
</evidence>
<sequence length="514" mass="57093">MECAICMEKLDTVDRRPKALPCGHTVCLNCLKGAASLTCPHCRKVFPGPPEALPDNFFLLGLIEERCHQDQRFWCRDCGQAATEDCVDLPHSVCSLRKLRAEQAAAKLERLRSGASAARRLMQALVDTQQAVQAQLDELQARLHVVEEAERELRAAADKGRAVEAAEPAGLEQLLEEASLLQAGWGLQLRKDGADWKGEQRLGGGARTLLCPLVLHLQREGGGAEVGGPQVTADEVAFRRNECLHVKDYCTREDHGHLDEVLHDPGLSEVKKVLGMDCERRPHWCKLLLERVAPRVQRLWVRKANREHLLVIKDMPELRYLYVHNAKLGAEAPDLPRQLQDLTVVNVRRQHLESVQRMAGLRKLALEWTHAPLDVAFPPLPAGHCGVQWLCVSLRPLSTVTSLAKAHAATLQELRVLCASEGSTSWHFADLAEGLGGCGLTALRRVVLRRGEAPGFPDNKLPHREESCRRQKQAIWASLLEADGRPSRVVTVLCAECDKCPAFPPLGKFTWVDD</sequence>